<dbReference type="EMBL" id="JBHTBS010000001">
    <property type="protein sequence ID" value="MFC7336186.1"/>
    <property type="molecule type" value="Genomic_DNA"/>
</dbReference>
<accession>A0ABW2L4X6</accession>
<dbReference type="Proteomes" id="UP001596472">
    <property type="component" value="Unassembled WGS sequence"/>
</dbReference>
<proteinExistence type="predicted"/>
<reference evidence="3" key="1">
    <citation type="journal article" date="2019" name="Int. J. Syst. Evol. Microbiol.">
        <title>The Global Catalogue of Microorganisms (GCM) 10K type strain sequencing project: providing services to taxonomists for standard genome sequencing and annotation.</title>
        <authorList>
            <consortium name="The Broad Institute Genomics Platform"/>
            <consortium name="The Broad Institute Genome Sequencing Center for Infectious Disease"/>
            <person name="Wu L."/>
            <person name="Ma J."/>
        </authorList>
    </citation>
    <scope>NUCLEOTIDE SEQUENCE [LARGE SCALE GENOMIC DNA]</scope>
    <source>
        <strain evidence="3">CGMCC 4.1467</strain>
    </source>
</reference>
<dbReference type="Pfam" id="PF13614">
    <property type="entry name" value="AAA_31"/>
    <property type="match status" value="1"/>
</dbReference>
<gene>
    <name evidence="2" type="ORF">ACFQY0_03280</name>
</gene>
<name>A0ABW2L4X6_9BACT</name>
<dbReference type="PRINTS" id="PR00091">
    <property type="entry name" value="NITROGNASEII"/>
</dbReference>
<dbReference type="RefSeq" id="WP_379709048.1">
    <property type="nucleotide sequence ID" value="NZ_JBHTBS010000001.1"/>
</dbReference>
<comment type="caution">
    <text evidence="2">The sequence shown here is derived from an EMBL/GenBank/DDBJ whole genome shotgun (WGS) entry which is preliminary data.</text>
</comment>
<feature type="domain" description="AAA" evidence="1">
    <location>
        <begin position="1"/>
        <end position="178"/>
    </location>
</feature>
<evidence type="ECO:0000313" key="3">
    <source>
        <dbReference type="Proteomes" id="UP001596472"/>
    </source>
</evidence>
<protein>
    <submittedName>
        <fullName evidence="2">ParA family protein</fullName>
    </submittedName>
</protein>
<organism evidence="2 3">
    <name type="scientific">Haloferula chungangensis</name>
    <dbReference type="NCBI Taxonomy" id="1048331"/>
    <lineage>
        <taxon>Bacteria</taxon>
        <taxon>Pseudomonadati</taxon>
        <taxon>Verrucomicrobiota</taxon>
        <taxon>Verrucomicrobiia</taxon>
        <taxon>Verrucomicrobiales</taxon>
        <taxon>Verrucomicrobiaceae</taxon>
        <taxon>Haloferula</taxon>
    </lineage>
</organism>
<evidence type="ECO:0000313" key="2">
    <source>
        <dbReference type="EMBL" id="MFC7336186.1"/>
    </source>
</evidence>
<evidence type="ECO:0000259" key="1">
    <source>
        <dbReference type="Pfam" id="PF13614"/>
    </source>
</evidence>
<dbReference type="InterPro" id="IPR050678">
    <property type="entry name" value="DNA_Partitioning_ATPase"/>
</dbReference>
<sequence length="264" mass="28399">MKVIAVGNQKGGVGKTTTALNLSAALALCGQRVLLIDLDPQANTTSGLGLEVDGEASVYPALLGHADVREKIQPTGRENLSIIPSHMDLAGVEIELARSEDHLTRLRTHLQGLKPNDLFDFCILDTPPSLGVLMTSALAAADEILIPLQCEWFGLEGLAKIVHVIDQIKESGANPDLELEGIVMTMFDGRTNLAKQVVEEVGNYFPDQLYQTVIPRTIRIGEAPSHAKTIFEHDPTGLGSKAYMDMAQEFLTRHSVSGPLLAGA</sequence>
<dbReference type="InterPro" id="IPR027417">
    <property type="entry name" value="P-loop_NTPase"/>
</dbReference>
<dbReference type="SUPFAM" id="SSF52540">
    <property type="entry name" value="P-loop containing nucleoside triphosphate hydrolases"/>
    <property type="match status" value="1"/>
</dbReference>
<dbReference type="PANTHER" id="PTHR13696">
    <property type="entry name" value="P-LOOP CONTAINING NUCLEOSIDE TRIPHOSPHATE HYDROLASE"/>
    <property type="match status" value="1"/>
</dbReference>
<dbReference type="Gene3D" id="3.40.50.300">
    <property type="entry name" value="P-loop containing nucleotide triphosphate hydrolases"/>
    <property type="match status" value="1"/>
</dbReference>
<keyword evidence="3" id="KW-1185">Reference proteome</keyword>
<dbReference type="PANTHER" id="PTHR13696:SF52">
    <property type="entry name" value="PARA FAMILY PROTEIN CT_582"/>
    <property type="match status" value="1"/>
</dbReference>
<dbReference type="CDD" id="cd02042">
    <property type="entry name" value="ParAB_family"/>
    <property type="match status" value="1"/>
</dbReference>
<dbReference type="InterPro" id="IPR025669">
    <property type="entry name" value="AAA_dom"/>
</dbReference>
<dbReference type="PIRSF" id="PIRSF009320">
    <property type="entry name" value="Nuc_binding_HP_1000"/>
    <property type="match status" value="1"/>
</dbReference>